<reference evidence="5 6" key="1">
    <citation type="submission" date="2020-08" db="EMBL/GenBank/DDBJ databases">
        <title>Bridging the membrane lipid divide: bacteria of the FCB group superphylum have the potential to synthesize archaeal ether lipids.</title>
        <authorList>
            <person name="Villanueva L."/>
            <person name="Von Meijenfeldt F.A.B."/>
            <person name="Westbye A.B."/>
            <person name="Yadav S."/>
            <person name="Hopmans E.C."/>
            <person name="Dutilh B.E."/>
            <person name="Sinninghe Damste J.S."/>
        </authorList>
    </citation>
    <scope>NUCLEOTIDE SEQUENCE [LARGE SCALE GENOMIC DNA]</scope>
    <source>
        <strain evidence="5">NIOZ-UU27</strain>
    </source>
</reference>
<sequence length="552" mass="61860">MKPIRYKEDMVNEFLRDGYWTNETFYDFYDRNAKEYGDREALVDNKYRVTWAEAKRLVDAMAISWVEMGIPKFARVIIQSPNSVYGFLARIACERAGLISLTVYPYLRQKELEYMVERTEATAVIIPNVYRKFDYLEMYKGLQQRFPHLKHIFLFDDEVPESAPEGTYSLTKLAQERAEQPVDESVLAERRLDPIRNVALLTTTSGTTGLPKLVEWPCAPRVCTSKGRVDIWGLNKDDITMAIAPHAGGAAGTLTYFAAPIAGAKTVMLEEFSPDGALALIEKEKATAIGVVPTHLVRMLEADTAKYDLSSLRFIRSAGGYLSPQVAEEAEEAFGAAITSDLGTQDMGSVSGCRVDDPKDLRRRTVGRMLPGNKVRLMDEEDKNEVPDGEPGILFFRGPHAPAGYFRDEELTSTVFSPEGWTSTGDIVKFDQECLWILGRSKDMIIRGGQNIYPAEIEGLLNEHPKVATVAIVGYPDREMGERCCAYVIPKSGQDFSFEEMVEFLKGKELAMFKLPERLEVVDEFPAVGDSGKVNKETLKKDIKAKIEAEQG</sequence>
<feature type="domain" description="AMP-dependent synthetase/ligase" evidence="3">
    <location>
        <begin position="30"/>
        <end position="406"/>
    </location>
</feature>
<evidence type="ECO:0000259" key="4">
    <source>
        <dbReference type="Pfam" id="PF13193"/>
    </source>
</evidence>
<evidence type="ECO:0000313" key="5">
    <source>
        <dbReference type="EMBL" id="MBC8176697.1"/>
    </source>
</evidence>
<dbReference type="Pfam" id="PF00501">
    <property type="entry name" value="AMP-binding"/>
    <property type="match status" value="1"/>
</dbReference>
<dbReference type="EMBL" id="JACNJD010000155">
    <property type="protein sequence ID" value="MBC8176697.1"/>
    <property type="molecule type" value="Genomic_DNA"/>
</dbReference>
<protein>
    <submittedName>
        <fullName evidence="5">AMP-binding protein</fullName>
    </submittedName>
</protein>
<dbReference type="PANTHER" id="PTHR43201">
    <property type="entry name" value="ACYL-COA SYNTHETASE"/>
    <property type="match status" value="1"/>
</dbReference>
<dbReference type="InterPro" id="IPR020845">
    <property type="entry name" value="AMP-binding_CS"/>
</dbReference>
<dbReference type="InterPro" id="IPR000873">
    <property type="entry name" value="AMP-dep_synth/lig_dom"/>
</dbReference>
<keyword evidence="2" id="KW-0436">Ligase</keyword>
<dbReference type="Proteomes" id="UP000650524">
    <property type="component" value="Unassembled WGS sequence"/>
</dbReference>
<feature type="domain" description="AMP-binding enzyme C-terminal" evidence="4">
    <location>
        <begin position="456"/>
        <end position="527"/>
    </location>
</feature>
<accession>A0A8J6MXH2</accession>
<dbReference type="InterPro" id="IPR025110">
    <property type="entry name" value="AMP-bd_C"/>
</dbReference>
<gene>
    <name evidence="5" type="ORF">H8E19_04770</name>
</gene>
<dbReference type="SUPFAM" id="SSF56801">
    <property type="entry name" value="Acetyl-CoA synthetase-like"/>
    <property type="match status" value="1"/>
</dbReference>
<proteinExistence type="inferred from homology"/>
<dbReference type="GO" id="GO:0031956">
    <property type="term" value="F:medium-chain fatty acid-CoA ligase activity"/>
    <property type="evidence" value="ECO:0007669"/>
    <property type="project" value="TreeGrafter"/>
</dbReference>
<dbReference type="PROSITE" id="PS00455">
    <property type="entry name" value="AMP_BINDING"/>
    <property type="match status" value="1"/>
</dbReference>
<dbReference type="InterPro" id="IPR045851">
    <property type="entry name" value="AMP-bd_C_sf"/>
</dbReference>
<organism evidence="5 6">
    <name type="scientific">Candidatus Desulfacyla euxinica</name>
    <dbReference type="NCBI Taxonomy" id="2841693"/>
    <lineage>
        <taxon>Bacteria</taxon>
        <taxon>Deltaproteobacteria</taxon>
        <taxon>Candidatus Desulfacyla</taxon>
    </lineage>
</organism>
<dbReference type="Gene3D" id="2.30.38.10">
    <property type="entry name" value="Luciferase, Domain 3"/>
    <property type="match status" value="1"/>
</dbReference>
<evidence type="ECO:0000313" key="6">
    <source>
        <dbReference type="Proteomes" id="UP000650524"/>
    </source>
</evidence>
<dbReference type="Gene3D" id="3.40.50.980">
    <property type="match status" value="2"/>
</dbReference>
<comment type="similarity">
    <text evidence="1">Belongs to the ATP-dependent AMP-binding enzyme family.</text>
</comment>
<dbReference type="Gene3D" id="3.30.300.30">
    <property type="match status" value="1"/>
</dbReference>
<evidence type="ECO:0000256" key="2">
    <source>
        <dbReference type="ARBA" id="ARBA00022598"/>
    </source>
</evidence>
<dbReference type="AlphaFoldDB" id="A0A8J6MXH2"/>
<dbReference type="PANTHER" id="PTHR43201:SF5">
    <property type="entry name" value="MEDIUM-CHAIN ACYL-COA LIGASE ACSF2, MITOCHONDRIAL"/>
    <property type="match status" value="1"/>
</dbReference>
<evidence type="ECO:0000256" key="1">
    <source>
        <dbReference type="ARBA" id="ARBA00006432"/>
    </source>
</evidence>
<evidence type="ECO:0000259" key="3">
    <source>
        <dbReference type="Pfam" id="PF00501"/>
    </source>
</evidence>
<name>A0A8J6MXH2_9DELT</name>
<dbReference type="Pfam" id="PF13193">
    <property type="entry name" value="AMP-binding_C"/>
    <property type="match status" value="1"/>
</dbReference>
<comment type="caution">
    <text evidence="5">The sequence shown here is derived from an EMBL/GenBank/DDBJ whole genome shotgun (WGS) entry which is preliminary data.</text>
</comment>
<dbReference type="GO" id="GO:0006631">
    <property type="term" value="P:fatty acid metabolic process"/>
    <property type="evidence" value="ECO:0007669"/>
    <property type="project" value="TreeGrafter"/>
</dbReference>